<protein>
    <recommendedName>
        <fullName evidence="2">peptidylprolyl isomerase</fullName>
        <ecNumber evidence="2">5.2.1.8</ecNumber>
    </recommendedName>
</protein>
<feature type="compositionally biased region" description="Basic residues" evidence="7">
    <location>
        <begin position="1"/>
        <end position="10"/>
    </location>
</feature>
<dbReference type="Proteomes" id="UP001172142">
    <property type="component" value="Unassembled WGS sequence"/>
</dbReference>
<evidence type="ECO:0000256" key="6">
    <source>
        <dbReference type="PROSITE-ProRule" id="PRU00278"/>
    </source>
</evidence>
<comment type="catalytic activity">
    <reaction evidence="1">
        <text>[protein]-peptidylproline (omega=180) = [protein]-peptidylproline (omega=0)</text>
        <dbReference type="Rhea" id="RHEA:16237"/>
        <dbReference type="Rhea" id="RHEA-COMP:10747"/>
        <dbReference type="Rhea" id="RHEA-COMP:10748"/>
        <dbReference type="ChEBI" id="CHEBI:83833"/>
        <dbReference type="ChEBI" id="CHEBI:83834"/>
        <dbReference type="EC" id="5.2.1.8"/>
    </reaction>
</comment>
<evidence type="ECO:0000256" key="2">
    <source>
        <dbReference type="ARBA" id="ARBA00013194"/>
    </source>
</evidence>
<accession>A0ABT8NI57</accession>
<dbReference type="InterPro" id="IPR023058">
    <property type="entry name" value="PPIase_PpiC_CS"/>
</dbReference>
<keyword evidence="5 6" id="KW-0413">Isomerase</keyword>
<dbReference type="InterPro" id="IPR046357">
    <property type="entry name" value="PPIase_dom_sf"/>
</dbReference>
<dbReference type="InterPro" id="IPR050245">
    <property type="entry name" value="PrsA_foldase"/>
</dbReference>
<dbReference type="InterPro" id="IPR000297">
    <property type="entry name" value="PPIase_PpiC"/>
</dbReference>
<keyword evidence="8" id="KW-0812">Transmembrane</keyword>
<keyword evidence="8" id="KW-1133">Transmembrane helix</keyword>
<keyword evidence="3" id="KW-0732">Signal</keyword>
<evidence type="ECO:0000256" key="3">
    <source>
        <dbReference type="ARBA" id="ARBA00022729"/>
    </source>
</evidence>
<keyword evidence="4 6" id="KW-0697">Rotamase</keyword>
<name>A0ABT8NI57_9BACL</name>
<evidence type="ECO:0000256" key="1">
    <source>
        <dbReference type="ARBA" id="ARBA00000971"/>
    </source>
</evidence>
<comment type="caution">
    <text evidence="10">The sequence shown here is derived from an EMBL/GenBank/DDBJ whole genome shotgun (WGS) entry which is preliminary data.</text>
</comment>
<dbReference type="EMBL" id="JAUJWU010000009">
    <property type="protein sequence ID" value="MDN7247554.1"/>
    <property type="molecule type" value="Genomic_DNA"/>
</dbReference>
<dbReference type="PROSITE" id="PS01096">
    <property type="entry name" value="PPIC_PPIASE_1"/>
    <property type="match status" value="1"/>
</dbReference>
<evidence type="ECO:0000313" key="10">
    <source>
        <dbReference type="EMBL" id="MDN7247554.1"/>
    </source>
</evidence>
<evidence type="ECO:0000256" key="8">
    <source>
        <dbReference type="SAM" id="Phobius"/>
    </source>
</evidence>
<keyword evidence="8" id="KW-0472">Membrane</keyword>
<dbReference type="PROSITE" id="PS50198">
    <property type="entry name" value="PPIC_PPIASE_2"/>
    <property type="match status" value="1"/>
</dbReference>
<dbReference type="SUPFAM" id="SSF54534">
    <property type="entry name" value="FKBP-like"/>
    <property type="match status" value="1"/>
</dbReference>
<dbReference type="PANTHER" id="PTHR47245">
    <property type="entry name" value="PEPTIDYLPROLYL ISOMERASE"/>
    <property type="match status" value="1"/>
</dbReference>
<feature type="domain" description="PpiC" evidence="9">
    <location>
        <begin position="175"/>
        <end position="267"/>
    </location>
</feature>
<dbReference type="GO" id="GO:0016853">
    <property type="term" value="F:isomerase activity"/>
    <property type="evidence" value="ECO:0007669"/>
    <property type="project" value="UniProtKB-KW"/>
</dbReference>
<keyword evidence="11" id="KW-1185">Reference proteome</keyword>
<feature type="transmembrane region" description="Helical" evidence="8">
    <location>
        <begin position="29"/>
        <end position="49"/>
    </location>
</feature>
<evidence type="ECO:0000313" key="11">
    <source>
        <dbReference type="Proteomes" id="UP001172142"/>
    </source>
</evidence>
<dbReference type="PANTHER" id="PTHR47245:SF1">
    <property type="entry name" value="FOLDASE PROTEIN PRSA"/>
    <property type="match status" value="1"/>
</dbReference>
<dbReference type="Gene3D" id="3.10.50.40">
    <property type="match status" value="1"/>
</dbReference>
<evidence type="ECO:0000256" key="4">
    <source>
        <dbReference type="ARBA" id="ARBA00023110"/>
    </source>
</evidence>
<dbReference type="Gene3D" id="1.10.4030.10">
    <property type="entry name" value="Porin chaperone SurA, peptide-binding domain"/>
    <property type="match status" value="1"/>
</dbReference>
<evidence type="ECO:0000259" key="9">
    <source>
        <dbReference type="PROSITE" id="PS50198"/>
    </source>
</evidence>
<organism evidence="10 11">
    <name type="scientific">Planococcus shenhongbingii</name>
    <dbReference type="NCBI Taxonomy" id="3058398"/>
    <lineage>
        <taxon>Bacteria</taxon>
        <taxon>Bacillati</taxon>
        <taxon>Bacillota</taxon>
        <taxon>Bacilli</taxon>
        <taxon>Bacillales</taxon>
        <taxon>Caryophanaceae</taxon>
        <taxon>Planococcus</taxon>
    </lineage>
</organism>
<dbReference type="Pfam" id="PF13145">
    <property type="entry name" value="Rotamase_2"/>
    <property type="match status" value="1"/>
</dbReference>
<sequence>MNSNNNRRRPTPPPANVGRPKRKLKSGPLLFLIFLLLIGNLLWLIAWLIPDSPESGEEVASVSGKAITRGEWMAAMEEQHGRDMLLELVNQEVMETAAKEYDIKVSEEEIELELAMLRSVQDDTETTLYAADPKRLKDKVKAQLILEKVLTKDIVIEESKIEEFYKQNQALYDIKDAYRTRMIIVASDKEAKDAMAELENGSSFEALARERSLDTATGSLGGDVGYVSAGQSSIDPAVAKAAASLEVNDWSTPLTLKDGRKAIISVTEKADGQKFSFEEVKGHISRELALEQLPQSVTPEAFWKEFDAEWFYGE</sequence>
<proteinExistence type="predicted"/>
<evidence type="ECO:0000256" key="5">
    <source>
        <dbReference type="ARBA" id="ARBA00023235"/>
    </source>
</evidence>
<feature type="region of interest" description="Disordered" evidence="7">
    <location>
        <begin position="1"/>
        <end position="21"/>
    </location>
</feature>
<evidence type="ECO:0000256" key="7">
    <source>
        <dbReference type="SAM" id="MobiDB-lite"/>
    </source>
</evidence>
<gene>
    <name evidence="10" type="ORF">QWY13_19005</name>
</gene>
<reference evidence="10 11" key="1">
    <citation type="submission" date="2023-07" db="EMBL/GenBank/DDBJ databases">
        <title>Novel species in genus Planococcus.</title>
        <authorList>
            <person name="Ning S."/>
        </authorList>
    </citation>
    <scope>NUCLEOTIDE SEQUENCE [LARGE SCALE GENOMIC DNA]</scope>
    <source>
        <strain evidence="10 11">N017</strain>
    </source>
</reference>
<dbReference type="EC" id="5.2.1.8" evidence="2"/>